<gene>
    <name evidence="2" type="ORF">YQE_05293</name>
</gene>
<dbReference type="SMART" id="SM00553">
    <property type="entry name" value="SEP"/>
    <property type="match status" value="1"/>
</dbReference>
<dbReference type="EMBL" id="KB740923">
    <property type="protein sequence ID" value="ENN78139.1"/>
    <property type="molecule type" value="Genomic_DNA"/>
</dbReference>
<dbReference type="CDD" id="cd01770">
    <property type="entry name" value="UBX_UBXN2"/>
    <property type="match status" value="1"/>
</dbReference>
<proteinExistence type="predicted"/>
<dbReference type="InterPro" id="IPR029071">
    <property type="entry name" value="Ubiquitin-like_domsf"/>
</dbReference>
<organism evidence="2">
    <name type="scientific">Dendroctonus ponderosae</name>
    <name type="common">Mountain pine beetle</name>
    <dbReference type="NCBI Taxonomy" id="77166"/>
    <lineage>
        <taxon>Eukaryota</taxon>
        <taxon>Metazoa</taxon>
        <taxon>Ecdysozoa</taxon>
        <taxon>Arthropoda</taxon>
        <taxon>Hexapoda</taxon>
        <taxon>Insecta</taxon>
        <taxon>Pterygota</taxon>
        <taxon>Neoptera</taxon>
        <taxon>Endopterygota</taxon>
        <taxon>Coleoptera</taxon>
        <taxon>Polyphaga</taxon>
        <taxon>Cucujiformia</taxon>
        <taxon>Curculionidae</taxon>
        <taxon>Scolytinae</taxon>
        <taxon>Dendroctonus</taxon>
    </lineage>
</organism>
<feature type="region of interest" description="Disordered" evidence="1">
    <location>
        <begin position="68"/>
        <end position="95"/>
    </location>
</feature>
<dbReference type="OrthoDB" id="25887at2759"/>
<feature type="region of interest" description="Disordered" evidence="1">
    <location>
        <begin position="269"/>
        <end position="289"/>
    </location>
</feature>
<dbReference type="GO" id="GO:0043130">
    <property type="term" value="F:ubiquitin binding"/>
    <property type="evidence" value="ECO:0007669"/>
    <property type="project" value="TreeGrafter"/>
</dbReference>
<sequence>MSDQEEKVQQFTLITGANPDRAKFYLDSAAWDVEVAMARYYENDGDDVDLVEDSSVAAPAAPGLVIAPKKPKPKKSSNFATINTLTSSSDEEEEGQAYYAGGSEHSGQQVLGPPKKKDIVADMFKSVQEQVSNFTKLHGVEILEQGSSTSSQHFRGTGYKLGQDNDSSEVIPGPQEPTAPQEVTLRLWQNGFSVNDGGLRLYTDAANSDFLSSIRRGEIPKELRQGRAEIHLAMEDHRTEQYKPVKGHSKPFQGQGYTLGSPAPDIIGARTDEDKPANEARAKEALKLSSSEPTTSIQIRLADGSRLVGNFNHGHTVAQVRQYITTARPQYETQTFNLLSTYPSKVLDESLTLKDAGLLNSAIMQKLI</sequence>
<dbReference type="GO" id="GO:0005829">
    <property type="term" value="C:cytosol"/>
    <property type="evidence" value="ECO:0007669"/>
    <property type="project" value="TreeGrafter"/>
</dbReference>
<accession>N6TCV5</accession>
<feature type="compositionally biased region" description="Basic and acidic residues" evidence="1">
    <location>
        <begin position="270"/>
        <end position="286"/>
    </location>
</feature>
<dbReference type="CDD" id="cd14348">
    <property type="entry name" value="UBA_p47"/>
    <property type="match status" value="1"/>
</dbReference>
<dbReference type="SMART" id="SM00166">
    <property type="entry name" value="UBX"/>
    <property type="match status" value="1"/>
</dbReference>
<dbReference type="Gene3D" id="1.10.8.10">
    <property type="entry name" value="DNA helicase RuvA subunit, C-terminal domain"/>
    <property type="match status" value="1"/>
</dbReference>
<dbReference type="SUPFAM" id="SSF54236">
    <property type="entry name" value="Ubiquitin-like"/>
    <property type="match status" value="1"/>
</dbReference>
<feature type="non-terminal residue" evidence="2">
    <location>
        <position position="1"/>
    </location>
</feature>
<dbReference type="GO" id="GO:0043161">
    <property type="term" value="P:proteasome-mediated ubiquitin-dependent protein catabolic process"/>
    <property type="evidence" value="ECO:0007669"/>
    <property type="project" value="TreeGrafter"/>
</dbReference>
<dbReference type="Pfam" id="PF08059">
    <property type="entry name" value="SEP"/>
    <property type="match status" value="1"/>
</dbReference>
<dbReference type="Gene3D" id="3.30.420.210">
    <property type="entry name" value="SEP domain"/>
    <property type="match status" value="1"/>
</dbReference>
<evidence type="ECO:0000256" key="1">
    <source>
        <dbReference type="SAM" id="MobiDB-lite"/>
    </source>
</evidence>
<dbReference type="InterPro" id="IPR012989">
    <property type="entry name" value="SEP_domain"/>
</dbReference>
<dbReference type="Pfam" id="PF00789">
    <property type="entry name" value="UBX"/>
    <property type="match status" value="1"/>
</dbReference>
<dbReference type="InterPro" id="IPR001012">
    <property type="entry name" value="UBX_dom"/>
</dbReference>
<protein>
    <submittedName>
        <fullName evidence="2">Uncharacterized protein</fullName>
    </submittedName>
</protein>
<dbReference type="GO" id="GO:0061025">
    <property type="term" value="P:membrane fusion"/>
    <property type="evidence" value="ECO:0007669"/>
    <property type="project" value="TreeGrafter"/>
</dbReference>
<reference evidence="2" key="1">
    <citation type="journal article" date="2013" name="Genome Biol.">
        <title>Draft genome of the mountain pine beetle, Dendroctonus ponderosae Hopkins, a major forest pest.</title>
        <authorList>
            <person name="Keeling C.I."/>
            <person name="Yuen M.M."/>
            <person name="Liao N.Y."/>
            <person name="Docking T.R."/>
            <person name="Chan S.K."/>
            <person name="Taylor G.A."/>
            <person name="Palmquist D.L."/>
            <person name="Jackman S.D."/>
            <person name="Nguyen A."/>
            <person name="Li M."/>
            <person name="Henderson H."/>
            <person name="Janes J.K."/>
            <person name="Zhao Y."/>
            <person name="Pandoh P."/>
            <person name="Moore R."/>
            <person name="Sperling F.A."/>
            <person name="Huber D.P."/>
            <person name="Birol I."/>
            <person name="Jones S.J."/>
            <person name="Bohlmann J."/>
        </authorList>
    </citation>
    <scope>NUCLEOTIDE SEQUENCE</scope>
</reference>
<dbReference type="GO" id="GO:0005634">
    <property type="term" value="C:nucleus"/>
    <property type="evidence" value="ECO:0007669"/>
    <property type="project" value="TreeGrafter"/>
</dbReference>
<dbReference type="GO" id="GO:0031468">
    <property type="term" value="P:nuclear membrane reassembly"/>
    <property type="evidence" value="ECO:0007669"/>
    <property type="project" value="TreeGrafter"/>
</dbReference>
<name>N6TCV5_DENPD</name>
<feature type="compositionally biased region" description="Polar residues" evidence="1">
    <location>
        <begin position="76"/>
        <end position="88"/>
    </location>
</feature>
<dbReference type="PANTHER" id="PTHR23333">
    <property type="entry name" value="UBX DOMAIN CONTAINING PROTEIN"/>
    <property type="match status" value="1"/>
</dbReference>
<dbReference type="OMA" id="NKDHTDK"/>
<dbReference type="Gene3D" id="3.10.20.90">
    <property type="entry name" value="Phosphatidylinositol 3-kinase Catalytic Subunit, Chain A, domain 1"/>
    <property type="match status" value="1"/>
</dbReference>
<dbReference type="AlphaFoldDB" id="N6TCV5"/>
<dbReference type="InterPro" id="IPR009060">
    <property type="entry name" value="UBA-like_sf"/>
</dbReference>
<dbReference type="SUPFAM" id="SSF46934">
    <property type="entry name" value="UBA-like"/>
    <property type="match status" value="1"/>
</dbReference>
<dbReference type="SUPFAM" id="SSF102848">
    <property type="entry name" value="NSFL1 (p97 ATPase) cofactor p47, SEP domain"/>
    <property type="match status" value="1"/>
</dbReference>
<dbReference type="Pfam" id="PF14555">
    <property type="entry name" value="UBA_4"/>
    <property type="match status" value="1"/>
</dbReference>
<dbReference type="HOGENOM" id="CLU_029402_0_0_1"/>
<dbReference type="PROSITE" id="PS51399">
    <property type="entry name" value="SEP"/>
    <property type="match status" value="1"/>
</dbReference>
<dbReference type="GO" id="GO:0000045">
    <property type="term" value="P:autophagosome assembly"/>
    <property type="evidence" value="ECO:0007669"/>
    <property type="project" value="TreeGrafter"/>
</dbReference>
<dbReference type="GO" id="GO:0007030">
    <property type="term" value="P:Golgi organization"/>
    <property type="evidence" value="ECO:0007669"/>
    <property type="project" value="TreeGrafter"/>
</dbReference>
<dbReference type="PROSITE" id="PS50033">
    <property type="entry name" value="UBX"/>
    <property type="match status" value="1"/>
</dbReference>
<dbReference type="PANTHER" id="PTHR23333:SF20">
    <property type="entry name" value="NSFL1 COFACTOR P47"/>
    <property type="match status" value="1"/>
</dbReference>
<evidence type="ECO:0000313" key="2">
    <source>
        <dbReference type="EMBL" id="ENN78139.1"/>
    </source>
</evidence>
<dbReference type="InterPro" id="IPR036241">
    <property type="entry name" value="NSFL1C_SEP_dom_sf"/>
</dbReference>